<protein>
    <submittedName>
        <fullName evidence="2">Uncharacterized protein</fullName>
    </submittedName>
</protein>
<name>A0ABQ9XBY3_9EUKA</name>
<dbReference type="EMBL" id="JARBJD010000144">
    <property type="protein sequence ID" value="KAK2950008.1"/>
    <property type="molecule type" value="Genomic_DNA"/>
</dbReference>
<feature type="region of interest" description="Disordered" evidence="1">
    <location>
        <begin position="286"/>
        <end position="316"/>
    </location>
</feature>
<feature type="compositionally biased region" description="Basic and acidic residues" evidence="1">
    <location>
        <begin position="519"/>
        <end position="555"/>
    </location>
</feature>
<accession>A0ABQ9XBY3</accession>
<proteinExistence type="predicted"/>
<evidence type="ECO:0000313" key="2">
    <source>
        <dbReference type="EMBL" id="KAK2950008.1"/>
    </source>
</evidence>
<keyword evidence="3" id="KW-1185">Reference proteome</keyword>
<feature type="region of interest" description="Disordered" evidence="1">
    <location>
        <begin position="519"/>
        <end position="589"/>
    </location>
</feature>
<organism evidence="2 3">
    <name type="scientific">Blattamonas nauphoetae</name>
    <dbReference type="NCBI Taxonomy" id="2049346"/>
    <lineage>
        <taxon>Eukaryota</taxon>
        <taxon>Metamonada</taxon>
        <taxon>Preaxostyla</taxon>
        <taxon>Oxymonadida</taxon>
        <taxon>Blattamonas</taxon>
    </lineage>
</organism>
<sequence length="589" mass="67399">MSAQSSLNFVIKLLHRFTGSDFPPGAFHDAMLNRGNITPFVDCLCRLEIQLLAPKLLPISEVQNQFKRLHSSQMKVTFSLFVLTLFNYPGIKTFDPTNHRIVLLALAWTIGRLGLFSVIKQETQSQLAQNGDTPIQSFFSSKPLTPIRPATTLPKAQKSLSIIPLTNILLSQAQQIQQQLNAISRQEQSRTSESIQLLKLQEKKNRLVKITVPNSAGSSDTNINSLCILSPGELQVFRDEKESERKVKAMKSWVECTEILNKGDEAERGFWAWIDQVMDAEFGQQREFSASRDDSLPNPNTKQPHLREQDTQTPDEWDDVKGAVTKLGDSLHLVIQQIQTLSQTNVPAIMQQSLHTIDQKKKNYTIAQLAQHSTSKSKNQRSLRLISLDEALSGIVLNERDKTPHKSGISGRPAVARTVPFEPNFISSSLATLSQVPLQSRTGEMKASYIFTAFLNRSQNVVLTQSVRTMIDLSERTIVLKNEGQTSTMSVEWRNTEGKESLLRKKVWVRIEERDAERQREKEELERTRTEQRRRREEERERKRLADEAKLRDRDEELTDRERKKRQNYHAMVSKWFQPPFPDSRSDSN</sequence>
<evidence type="ECO:0000256" key="1">
    <source>
        <dbReference type="SAM" id="MobiDB-lite"/>
    </source>
</evidence>
<dbReference type="Proteomes" id="UP001281761">
    <property type="component" value="Unassembled WGS sequence"/>
</dbReference>
<gene>
    <name evidence="2" type="ORF">BLNAU_15043</name>
</gene>
<comment type="caution">
    <text evidence="2">The sequence shown here is derived from an EMBL/GenBank/DDBJ whole genome shotgun (WGS) entry which is preliminary data.</text>
</comment>
<reference evidence="2 3" key="1">
    <citation type="journal article" date="2022" name="bioRxiv">
        <title>Genomics of Preaxostyla Flagellates Illuminates Evolutionary Transitions and the Path Towards Mitochondrial Loss.</title>
        <authorList>
            <person name="Novak L.V.F."/>
            <person name="Treitli S.C."/>
            <person name="Pyrih J."/>
            <person name="Halakuc P."/>
            <person name="Pipaliya S.V."/>
            <person name="Vacek V."/>
            <person name="Brzon O."/>
            <person name="Soukal P."/>
            <person name="Eme L."/>
            <person name="Dacks J.B."/>
            <person name="Karnkowska A."/>
            <person name="Elias M."/>
            <person name="Hampl V."/>
        </authorList>
    </citation>
    <scope>NUCLEOTIDE SEQUENCE [LARGE SCALE GENOMIC DNA]</scope>
    <source>
        <strain evidence="2">NAU3</strain>
        <tissue evidence="2">Gut</tissue>
    </source>
</reference>
<evidence type="ECO:0000313" key="3">
    <source>
        <dbReference type="Proteomes" id="UP001281761"/>
    </source>
</evidence>